<feature type="region of interest" description="Disordered" evidence="1">
    <location>
        <begin position="87"/>
        <end position="111"/>
    </location>
</feature>
<feature type="compositionally biased region" description="Polar residues" evidence="1">
    <location>
        <begin position="90"/>
        <end position="111"/>
    </location>
</feature>
<reference evidence="2" key="1">
    <citation type="journal article" date="2015" name="Proc. Natl. Acad. Sci. U.S.A.">
        <title>Antifungal activity improved by coproduction of cyclodextrins and anabaenolysins in Cyanobacteria.</title>
        <authorList>
            <person name="Shishido T.K."/>
            <person name="Jokela J."/>
            <person name="Kolehmainen C.T."/>
            <person name="Fewer D.P."/>
            <person name="Wahlsten M."/>
            <person name="Wang H."/>
            <person name="Rouhiainen L."/>
            <person name="Rizzi E."/>
            <person name="De Bellis G."/>
            <person name="Permi P."/>
            <person name="Sivonen K."/>
        </authorList>
    </citation>
    <scope>NUCLEOTIDE SEQUENCE</scope>
    <source>
        <strain evidence="2">XSPORK2A</strain>
    </source>
</reference>
<dbReference type="AlphaFoldDB" id="A0A0U3BK49"/>
<proteinExistence type="predicted"/>
<dbReference type="EMBL" id="KP761742">
    <property type="protein sequence ID" value="ALT22128.1"/>
    <property type="molecule type" value="Genomic_DNA"/>
</dbReference>
<organism evidence="2">
    <name type="scientific">Anabaena sp. XSPORK2A</name>
    <dbReference type="NCBI Taxonomy" id="1771346"/>
    <lineage>
        <taxon>Bacteria</taxon>
        <taxon>Bacillati</taxon>
        <taxon>Cyanobacteriota</taxon>
        <taxon>Cyanophyceae</taxon>
        <taxon>Nostocales</taxon>
        <taxon>Nostocaceae</taxon>
        <taxon>Anabaena</taxon>
    </lineage>
</organism>
<evidence type="ECO:0000256" key="1">
    <source>
        <dbReference type="SAM" id="MobiDB-lite"/>
    </source>
</evidence>
<sequence>MIRNSKKYSINVDKMGPDVAISISLEIEMSPELIDLLLRDLRSDARDFNEARILTEIIRDPIMIYSLCQHIEQVKNQDIRYQEIQHEDTSNQQLTNPNWSLNTASYTSNDS</sequence>
<name>A0A0U3BK49_9NOST</name>
<accession>A0A0U3BK49</accession>
<evidence type="ECO:0000313" key="2">
    <source>
        <dbReference type="EMBL" id="ALT22128.1"/>
    </source>
</evidence>
<protein>
    <submittedName>
        <fullName evidence="2">Uncharacterized protein</fullName>
    </submittedName>
</protein>